<dbReference type="EMBL" id="BAAFRS010000106">
    <property type="protein sequence ID" value="GAB1222374.1"/>
    <property type="molecule type" value="Genomic_DNA"/>
</dbReference>
<dbReference type="Proteomes" id="UP001628156">
    <property type="component" value="Unassembled WGS sequence"/>
</dbReference>
<name>A0ABQ0DHQ9_9EUKA</name>
<organism evidence="1 2">
    <name type="scientific">Entamoeba nuttalli</name>
    <dbReference type="NCBI Taxonomy" id="412467"/>
    <lineage>
        <taxon>Eukaryota</taxon>
        <taxon>Amoebozoa</taxon>
        <taxon>Evosea</taxon>
        <taxon>Archamoebae</taxon>
        <taxon>Mastigamoebida</taxon>
        <taxon>Entamoebidae</taxon>
        <taxon>Entamoeba</taxon>
    </lineage>
</organism>
<gene>
    <name evidence="1" type="ORF">ENUP19_0106G0002</name>
</gene>
<evidence type="ECO:0008006" key="3">
    <source>
        <dbReference type="Google" id="ProtNLM"/>
    </source>
</evidence>
<evidence type="ECO:0000313" key="2">
    <source>
        <dbReference type="Proteomes" id="UP001628156"/>
    </source>
</evidence>
<protein>
    <recommendedName>
        <fullName evidence="3">UBR-type domain-containing protein</fullName>
    </recommendedName>
</protein>
<keyword evidence="2" id="KW-1185">Reference proteome</keyword>
<sequence>MKIPSIKNIHVYLNLLLNGEPIDSILQLFDSTLKYNDMVETSHSQYCLCVVEKYYTCLTCSEGKVKYCSRCFDFSYHENHVTKEVNKIVICQCGMYYKGETRSCKTHLKKEKQENNEDKEVKEEMEEFIKTFTSKLMFRIINLKYQNIMKEISKLYCIDSIFNIIGNVIFKEGRCLLYPLFEKSNKLKESDYQFLTYYLILPLLYHPLSSPLLYLLNKHNNIFKLALYEYYSTTTFDEMKYNFQNDTQIILKIINNSLSIMINPNIKNITNTSHKVGIKRCSKVLNLISKDIETCFKEKDIFIKTMKILLSVYDIKQNHCISLFSNFVRFFETTLHKLPQHLLTTFLNKLDYVPIKAHNSILTKIYNVGDVENIYKYSRFFPSLLEFKYSSIDIIIPSDIKLNKEISVDPYNIEMKSNNDQEIECLDEMKIMIQFHALWEEITQLTSEEFYKTIKMKEYGEKELVVIVWLLCYKPTEFYQIVNELHLTNIRIKEDKLNNKDIKNIMNKLHKIYYQHPFFINPFIPLFPEYSVIFTVLIREQMNLPLDKYNNITARRDILSEPELTRIMAESPHYHFIVMALWQRIDAMVSITNDPFVTSLVIHMLKYFRTNPRFKREVIGVLIEYEGVTAGVQRIIFKNKKHYE</sequence>
<proteinExistence type="predicted"/>
<reference evidence="1 2" key="1">
    <citation type="journal article" date="2019" name="PLoS Negl. Trop. Dis.">
        <title>Whole genome sequencing of Entamoeba nuttalli reveals mammalian host-related molecular signatures and a novel octapeptide-repeat surface protein.</title>
        <authorList>
            <person name="Tanaka M."/>
            <person name="Makiuchi T."/>
            <person name="Komiyama T."/>
            <person name="Shiina T."/>
            <person name="Osaki K."/>
            <person name="Tachibana H."/>
        </authorList>
    </citation>
    <scope>NUCLEOTIDE SEQUENCE [LARGE SCALE GENOMIC DNA]</scope>
    <source>
        <strain evidence="1 2">P19-061405</strain>
    </source>
</reference>
<evidence type="ECO:0000313" key="1">
    <source>
        <dbReference type="EMBL" id="GAB1222374.1"/>
    </source>
</evidence>
<accession>A0ABQ0DHQ9</accession>
<comment type="caution">
    <text evidence="1">The sequence shown here is derived from an EMBL/GenBank/DDBJ whole genome shotgun (WGS) entry which is preliminary data.</text>
</comment>